<dbReference type="InterPro" id="IPR007829">
    <property type="entry name" value="TM2"/>
</dbReference>
<evidence type="ECO:0000313" key="7">
    <source>
        <dbReference type="EMBL" id="CAL2102615.1"/>
    </source>
</evidence>
<evidence type="ECO:0000256" key="5">
    <source>
        <dbReference type="SAM" id="Phobius"/>
    </source>
</evidence>
<evidence type="ECO:0000259" key="6">
    <source>
        <dbReference type="Pfam" id="PF05154"/>
    </source>
</evidence>
<keyword evidence="4 5" id="KW-0472">Membrane</keyword>
<keyword evidence="8" id="KW-1185">Reference proteome</keyword>
<evidence type="ECO:0000256" key="2">
    <source>
        <dbReference type="ARBA" id="ARBA00022692"/>
    </source>
</evidence>
<keyword evidence="2 5" id="KW-0812">Transmembrane</keyword>
<accession>A0ABM9PAJ0</accession>
<evidence type="ECO:0000313" key="8">
    <source>
        <dbReference type="Proteomes" id="UP001497527"/>
    </source>
</evidence>
<name>A0ABM9PAJ0_9FLAO</name>
<feature type="transmembrane region" description="Helical" evidence="5">
    <location>
        <begin position="19"/>
        <end position="38"/>
    </location>
</feature>
<comment type="subcellular location">
    <subcellularLocation>
        <location evidence="1">Membrane</location>
        <topology evidence="1">Multi-pass membrane protein</topology>
    </subcellularLocation>
</comment>
<feature type="transmembrane region" description="Helical" evidence="5">
    <location>
        <begin position="45"/>
        <end position="73"/>
    </location>
</feature>
<evidence type="ECO:0000256" key="1">
    <source>
        <dbReference type="ARBA" id="ARBA00004141"/>
    </source>
</evidence>
<sequence>MEVVNENGNPVPTQESKRILAGILAIILGGFGVHKFVLGYTKEGLILLGATLLSMLLMCLIIGAFLIYIPWIIGLVEGIIYLTKSDEEFVQTYQVNQRGWF</sequence>
<dbReference type="Proteomes" id="UP001497527">
    <property type="component" value="Unassembled WGS sequence"/>
</dbReference>
<feature type="domain" description="TM2" evidence="6">
    <location>
        <begin position="15"/>
        <end position="62"/>
    </location>
</feature>
<protein>
    <submittedName>
        <fullName evidence="7">TM2 domain-containing protein</fullName>
    </submittedName>
</protein>
<keyword evidence="3 5" id="KW-1133">Transmembrane helix</keyword>
<reference evidence="7 8" key="1">
    <citation type="submission" date="2024-05" db="EMBL/GenBank/DDBJ databases">
        <authorList>
            <person name="Duchaud E."/>
        </authorList>
    </citation>
    <scope>NUCLEOTIDE SEQUENCE [LARGE SCALE GENOMIC DNA]</scope>
    <source>
        <strain evidence="7">Ena-SAMPLE-TAB-13-05-2024-13:56:06:370-140308</strain>
    </source>
</reference>
<dbReference type="EMBL" id="CAXJIO010000011">
    <property type="protein sequence ID" value="CAL2102615.1"/>
    <property type="molecule type" value="Genomic_DNA"/>
</dbReference>
<gene>
    <name evidence="7" type="ORF">T190423A01A_20366</name>
</gene>
<organism evidence="7 8">
    <name type="scientific">Tenacibaculum polynesiense</name>
    <dbReference type="NCBI Taxonomy" id="3137857"/>
    <lineage>
        <taxon>Bacteria</taxon>
        <taxon>Pseudomonadati</taxon>
        <taxon>Bacteroidota</taxon>
        <taxon>Flavobacteriia</taxon>
        <taxon>Flavobacteriales</taxon>
        <taxon>Flavobacteriaceae</taxon>
        <taxon>Tenacibaculum</taxon>
    </lineage>
</organism>
<evidence type="ECO:0000256" key="4">
    <source>
        <dbReference type="ARBA" id="ARBA00023136"/>
    </source>
</evidence>
<evidence type="ECO:0000256" key="3">
    <source>
        <dbReference type="ARBA" id="ARBA00022989"/>
    </source>
</evidence>
<dbReference type="Pfam" id="PF05154">
    <property type="entry name" value="TM2"/>
    <property type="match status" value="1"/>
</dbReference>
<comment type="caution">
    <text evidence="7">The sequence shown here is derived from an EMBL/GenBank/DDBJ whole genome shotgun (WGS) entry which is preliminary data.</text>
</comment>
<proteinExistence type="predicted"/>
<dbReference type="RefSeq" id="WP_348716092.1">
    <property type="nucleotide sequence ID" value="NZ_CAXJIO010000011.1"/>
</dbReference>